<evidence type="ECO:0000256" key="15">
    <source>
        <dbReference type="ARBA" id="ARBA00022683"/>
    </source>
</evidence>
<keyword evidence="16" id="KW-0479">Metal-binding</keyword>
<dbReference type="Gene3D" id="3.50.30.10">
    <property type="entry name" value="Phosphohistidine domain"/>
    <property type="match status" value="1"/>
</dbReference>
<dbReference type="Gene3D" id="1.10.274.10">
    <property type="entry name" value="PtsI, HPr-binding domain"/>
    <property type="match status" value="1"/>
</dbReference>
<dbReference type="InterPro" id="IPR036618">
    <property type="entry name" value="PtsI_HPr-bd_sf"/>
</dbReference>
<dbReference type="NCBIfam" id="TIGR02364">
    <property type="entry name" value="dha_pts"/>
    <property type="match status" value="1"/>
</dbReference>
<dbReference type="InterPro" id="IPR004701">
    <property type="entry name" value="PTS_EIIA_man-typ"/>
</dbReference>
<evidence type="ECO:0000256" key="9">
    <source>
        <dbReference type="ARBA" id="ARBA00012232"/>
    </source>
</evidence>
<sequence>MTVGIVVVSHSRPLADAAVALATEMVRGDAGFIVSASGVDDGGFGTDAVAIGEAITRVDTGDGVVVLMDLGSAVLSAETALEFVDDATRERTLLCPAPLVEGLVAAAVAAGSGAPAAEVAAEAGGALDGKLSHLDAPAGAEAPAAVESAQPGPDAAAAGPVPPVPAGTSADGVHTGRFTVSLPHGLHARPAAVVVQAVRGLDARVSLRNATLDTAPVDAAGLSRVATLGALKGHEVEVSATGPDAGAAVDALLTLARDGFGESAPAPPTVSDVPAGRPVPAAPGIGIGPARPRTAAEVVPPGPRPGPPGDHWKRVERARERVRGDLTRVRDRAAREIGAAEAGIFDAQLAMLDDPELVEAIRSDVDRGTDAARAWIDAIGAVERQFAAVEDEYLAARVADVRDLRDRVLRALGGTVSAGPAADGVLVADDLTLTEATELDPARTAAVLLAHGSPTAHSVILLRARGIPAVVGAASLVERAREGTTVVLDGSTGEVVLDPDPPTLADFRDRARALARRRADALSHADEPAVTTDGTTVLVGANLGSTQDARDATGADLAGLVRTEFCFLGRREAPTVDEQEADYRAIAEAMAGRCVTLRTLDVGGDKPLGYLPQSAEANPFLGVRGLRLALARPELLADQLEAIVRVAHDHPADVMFPMVATLDELTAARGMLRQAVARVGRGEPDLRVGIMVEVPAAALKAPVFAPHVDFLSIGTNDLTQYALAAERGNEALAALADPLDPGVLALIAAAGAVAGPDLLVAVCGEMAADEAAVPLLLGLGVRELSVAPAAVAGVKKAVRGVDVATARDLAARALAAPDAAAVRALLGQNGAGGRA</sequence>
<dbReference type="InterPro" id="IPR040442">
    <property type="entry name" value="Pyrv_kinase-like_dom_sf"/>
</dbReference>
<dbReference type="SUPFAM" id="SSF51621">
    <property type="entry name" value="Phosphoenolpyruvate/pyruvate domain"/>
    <property type="match status" value="1"/>
</dbReference>
<dbReference type="InterPro" id="IPR023151">
    <property type="entry name" value="PEP_util_CS"/>
</dbReference>
<evidence type="ECO:0000256" key="6">
    <source>
        <dbReference type="ARBA" id="ARBA00004496"/>
    </source>
</evidence>
<dbReference type="InterPro" id="IPR050499">
    <property type="entry name" value="PEP-utilizing_PTS_enzyme"/>
</dbReference>
<dbReference type="EMBL" id="JBEDNQ010000009">
    <property type="protein sequence ID" value="MEQ3552951.1"/>
    <property type="molecule type" value="Genomic_DNA"/>
</dbReference>
<dbReference type="CDD" id="cd00367">
    <property type="entry name" value="PTS-HPr_like"/>
    <property type="match status" value="1"/>
</dbReference>
<evidence type="ECO:0000313" key="24">
    <source>
        <dbReference type="Proteomes" id="UP001494902"/>
    </source>
</evidence>
<comment type="caution">
    <text evidence="23">The sequence shown here is derived from an EMBL/GenBank/DDBJ whole genome shotgun (WGS) entry which is preliminary data.</text>
</comment>
<dbReference type="SUPFAM" id="SSF52009">
    <property type="entry name" value="Phosphohistidine domain"/>
    <property type="match status" value="1"/>
</dbReference>
<dbReference type="PROSITE" id="PS00742">
    <property type="entry name" value="PEP_ENZYMES_2"/>
    <property type="match status" value="1"/>
</dbReference>
<dbReference type="InterPro" id="IPR035895">
    <property type="entry name" value="HPr-like_sf"/>
</dbReference>
<evidence type="ECO:0000256" key="12">
    <source>
        <dbReference type="ARBA" id="ARBA00022490"/>
    </source>
</evidence>
<dbReference type="Proteomes" id="UP001494902">
    <property type="component" value="Unassembled WGS sequence"/>
</dbReference>
<dbReference type="Gene3D" id="3.40.50.510">
    <property type="entry name" value="Phosphotransferase system, mannose-type IIA component"/>
    <property type="match status" value="1"/>
</dbReference>
<keyword evidence="11" id="KW-0813">Transport</keyword>
<feature type="compositionally biased region" description="Low complexity" evidence="20">
    <location>
        <begin position="283"/>
        <end position="292"/>
    </location>
</feature>
<feature type="region of interest" description="Disordered" evidence="20">
    <location>
        <begin position="283"/>
        <end position="313"/>
    </location>
</feature>
<dbReference type="SUPFAM" id="SSF55594">
    <property type="entry name" value="HPr-like"/>
    <property type="match status" value="1"/>
</dbReference>
<dbReference type="Gene3D" id="3.20.20.60">
    <property type="entry name" value="Phosphoenolpyruvate-binding domains"/>
    <property type="match status" value="1"/>
</dbReference>
<comment type="similarity">
    <text evidence="7">Belongs to the PEP-utilizing enzyme family.</text>
</comment>
<evidence type="ECO:0000256" key="11">
    <source>
        <dbReference type="ARBA" id="ARBA00022448"/>
    </source>
</evidence>
<dbReference type="InterPro" id="IPR008731">
    <property type="entry name" value="PTS_EIN"/>
</dbReference>
<dbReference type="NCBIfam" id="TIGR01417">
    <property type="entry name" value="PTS_I_fam"/>
    <property type="match status" value="1"/>
</dbReference>
<dbReference type="Pfam" id="PF00391">
    <property type="entry name" value="PEP-utilizers"/>
    <property type="match status" value="1"/>
</dbReference>
<dbReference type="EC" id="2.7.3.9" evidence="9"/>
<dbReference type="PROSITE" id="PS51096">
    <property type="entry name" value="PTS_EIIA_TYPE_4"/>
    <property type="match status" value="1"/>
</dbReference>
<dbReference type="PROSITE" id="PS51350">
    <property type="entry name" value="PTS_HPR_DOM"/>
    <property type="match status" value="1"/>
</dbReference>
<evidence type="ECO:0000256" key="16">
    <source>
        <dbReference type="ARBA" id="ARBA00022723"/>
    </source>
</evidence>
<evidence type="ECO:0000256" key="3">
    <source>
        <dbReference type="ARBA" id="ARBA00001946"/>
    </source>
</evidence>
<comment type="subcellular location">
    <subcellularLocation>
        <location evidence="6">Cytoplasm</location>
    </subcellularLocation>
</comment>
<dbReference type="Pfam" id="PF03610">
    <property type="entry name" value="EIIA-man"/>
    <property type="match status" value="1"/>
</dbReference>
<name>A0ABV1KFJ4_9PSEU</name>
<evidence type="ECO:0000256" key="14">
    <source>
        <dbReference type="ARBA" id="ARBA00022679"/>
    </source>
</evidence>
<evidence type="ECO:0000259" key="22">
    <source>
        <dbReference type="PROSITE" id="PS51350"/>
    </source>
</evidence>
<evidence type="ECO:0000256" key="7">
    <source>
        <dbReference type="ARBA" id="ARBA00007837"/>
    </source>
</evidence>
<dbReference type="PRINTS" id="PR00107">
    <property type="entry name" value="PHOSPHOCPHPR"/>
</dbReference>
<dbReference type="InterPro" id="IPR008279">
    <property type="entry name" value="PEP-util_enz_mobile_dom"/>
</dbReference>
<feature type="region of interest" description="Disordered" evidence="20">
    <location>
        <begin position="139"/>
        <end position="172"/>
    </location>
</feature>
<dbReference type="InterPro" id="IPR012844">
    <property type="entry name" value="DhaM_N"/>
</dbReference>
<evidence type="ECO:0000256" key="2">
    <source>
        <dbReference type="ARBA" id="ARBA00001113"/>
    </source>
</evidence>
<feature type="domain" description="HPr" evidence="22">
    <location>
        <begin position="173"/>
        <end position="263"/>
    </location>
</feature>
<dbReference type="NCBIfam" id="TIGR01003">
    <property type="entry name" value="PTS_HPr_family"/>
    <property type="match status" value="1"/>
</dbReference>
<evidence type="ECO:0000256" key="4">
    <source>
        <dbReference type="ARBA" id="ARBA00002788"/>
    </source>
</evidence>
<dbReference type="Pfam" id="PF00381">
    <property type="entry name" value="PTS-HPr"/>
    <property type="match status" value="1"/>
</dbReference>
<gene>
    <name evidence="23" type="primary">ptsP</name>
    <name evidence="23" type="ORF">WIS52_21000</name>
</gene>
<dbReference type="Gene3D" id="3.30.1340.10">
    <property type="entry name" value="HPr-like"/>
    <property type="match status" value="1"/>
</dbReference>
<evidence type="ECO:0000256" key="20">
    <source>
        <dbReference type="SAM" id="MobiDB-lite"/>
    </source>
</evidence>
<dbReference type="PANTHER" id="PTHR46244">
    <property type="entry name" value="PHOSPHOENOLPYRUVATE-PROTEIN PHOSPHOTRANSFERASE"/>
    <property type="match status" value="1"/>
</dbReference>
<dbReference type="GO" id="GO:0008965">
    <property type="term" value="F:phosphoenolpyruvate-protein phosphotransferase activity"/>
    <property type="evidence" value="ECO:0007669"/>
    <property type="project" value="UniProtKB-EC"/>
</dbReference>
<dbReference type="SUPFAM" id="SSF53062">
    <property type="entry name" value="PTS system fructose IIA component-like"/>
    <property type="match status" value="1"/>
</dbReference>
<evidence type="ECO:0000259" key="21">
    <source>
        <dbReference type="PROSITE" id="PS51096"/>
    </source>
</evidence>
<evidence type="ECO:0000256" key="5">
    <source>
        <dbReference type="ARBA" id="ARBA00003681"/>
    </source>
</evidence>
<keyword evidence="17" id="KW-0418">Kinase</keyword>
<comment type="catalytic activity">
    <reaction evidence="2">
        <text>dihydroxyacetone + phosphoenolpyruvate = dihydroxyacetone phosphate + pyruvate</text>
        <dbReference type="Rhea" id="RHEA:18381"/>
        <dbReference type="ChEBI" id="CHEBI:15361"/>
        <dbReference type="ChEBI" id="CHEBI:16016"/>
        <dbReference type="ChEBI" id="CHEBI:57642"/>
        <dbReference type="ChEBI" id="CHEBI:58702"/>
        <dbReference type="EC" id="2.7.1.121"/>
    </reaction>
</comment>
<dbReference type="RefSeq" id="WP_349300021.1">
    <property type="nucleotide sequence ID" value="NZ_JBEDNQ010000009.1"/>
</dbReference>
<evidence type="ECO:0000256" key="10">
    <source>
        <dbReference type="ARBA" id="ARBA00020422"/>
    </source>
</evidence>
<dbReference type="InterPro" id="IPR036637">
    <property type="entry name" value="Phosphohistidine_dom_sf"/>
</dbReference>
<dbReference type="InterPro" id="IPR006318">
    <property type="entry name" value="PTS_EI-like"/>
</dbReference>
<feature type="compositionally biased region" description="Low complexity" evidence="20">
    <location>
        <begin position="139"/>
        <end position="159"/>
    </location>
</feature>
<evidence type="ECO:0000256" key="8">
    <source>
        <dbReference type="ARBA" id="ARBA00012095"/>
    </source>
</evidence>
<accession>A0ABV1KFJ4</accession>
<dbReference type="InterPro" id="IPR015813">
    <property type="entry name" value="Pyrv/PenolPyrv_kinase-like_dom"/>
</dbReference>
<comment type="function">
    <text evidence="4">Component of the dihydroxyacetone kinase complex, which is responsible for the phosphoenolpyruvate (PEP)-dependent phosphorylation of dihydroxyacetone. DhaM serves as the phosphoryl donor. Is phosphorylated by phosphoenolpyruvate in an EI- and HPr-dependent reaction, and a phosphorelay system on histidine residues finally leads to phosphoryl transfer to DhaL and dihydroxyacetone.</text>
</comment>
<evidence type="ECO:0000256" key="1">
    <source>
        <dbReference type="ARBA" id="ARBA00000683"/>
    </source>
</evidence>
<dbReference type="InterPro" id="IPR000032">
    <property type="entry name" value="HPr-like"/>
</dbReference>
<dbReference type="PRINTS" id="PR01736">
    <property type="entry name" value="PHPHTRNFRASE"/>
</dbReference>
<evidence type="ECO:0000256" key="13">
    <source>
        <dbReference type="ARBA" id="ARBA00022597"/>
    </source>
</evidence>
<comment type="function">
    <text evidence="5">General (non sugar-specific) component of the phosphoenolpyruvate-dependent sugar phosphotransferase system (sugar PTS). This major carbohydrate active-transport system catalyzes the phosphorylation of incoming sugar substrates concomitantly with their translocation across the cell membrane. The phosphoryl group from phosphoenolpyruvate (PEP) is transferred to the phosphoryl carrier protein HPr by enzyme I. Phospho-HPr then transfers it to the PTS EIIA domain.</text>
</comment>
<evidence type="ECO:0000256" key="18">
    <source>
        <dbReference type="ARBA" id="ARBA00022842"/>
    </source>
</evidence>
<keyword evidence="15" id="KW-0598">Phosphotransferase system</keyword>
<protein>
    <recommendedName>
        <fullName evidence="10">Phosphocarrier protein HPr</fullName>
        <ecNumber evidence="8">2.7.1.121</ecNumber>
        <ecNumber evidence="9">2.7.3.9</ecNumber>
    </recommendedName>
</protein>
<keyword evidence="18" id="KW-0460">Magnesium</keyword>
<dbReference type="InterPro" id="IPR036662">
    <property type="entry name" value="PTS_EIIA_man-typ_sf"/>
</dbReference>
<comment type="cofactor">
    <cofactor evidence="3">
        <name>Mg(2+)</name>
        <dbReference type="ChEBI" id="CHEBI:18420"/>
    </cofactor>
</comment>
<dbReference type="PROSITE" id="PS00369">
    <property type="entry name" value="PTS_HPR_HIS"/>
    <property type="match status" value="1"/>
</dbReference>
<dbReference type="Pfam" id="PF02896">
    <property type="entry name" value="PEP-utilizers_C"/>
    <property type="match status" value="1"/>
</dbReference>
<feature type="domain" description="PTS EIIA type-4" evidence="21">
    <location>
        <begin position="2"/>
        <end position="134"/>
    </location>
</feature>
<comment type="subunit">
    <text evidence="19">Homodimer. The dihydroxyacetone kinase complex is composed of a homodimer of DhaM, a homodimer of DhaK and the subunit DhaL.</text>
</comment>
<evidence type="ECO:0000256" key="17">
    <source>
        <dbReference type="ARBA" id="ARBA00022777"/>
    </source>
</evidence>
<comment type="catalytic activity">
    <reaction evidence="1">
        <text>L-histidyl-[protein] + phosphoenolpyruvate = N(pros)-phospho-L-histidyl-[protein] + pyruvate</text>
        <dbReference type="Rhea" id="RHEA:23880"/>
        <dbReference type="Rhea" id="RHEA-COMP:9745"/>
        <dbReference type="Rhea" id="RHEA-COMP:9746"/>
        <dbReference type="ChEBI" id="CHEBI:15361"/>
        <dbReference type="ChEBI" id="CHEBI:29979"/>
        <dbReference type="ChEBI" id="CHEBI:58702"/>
        <dbReference type="ChEBI" id="CHEBI:64837"/>
        <dbReference type="EC" id="2.7.3.9"/>
    </reaction>
</comment>
<keyword evidence="14 23" id="KW-0808">Transferase</keyword>
<dbReference type="EC" id="2.7.1.121" evidence="8"/>
<dbReference type="InterPro" id="IPR000121">
    <property type="entry name" value="PEP_util_C"/>
</dbReference>
<keyword evidence="24" id="KW-1185">Reference proteome</keyword>
<evidence type="ECO:0000256" key="19">
    <source>
        <dbReference type="ARBA" id="ARBA00046577"/>
    </source>
</evidence>
<dbReference type="Pfam" id="PF05524">
    <property type="entry name" value="PEP-utilisers_N"/>
    <property type="match status" value="1"/>
</dbReference>
<evidence type="ECO:0000313" key="23">
    <source>
        <dbReference type="EMBL" id="MEQ3552951.1"/>
    </source>
</evidence>
<dbReference type="InterPro" id="IPR001020">
    <property type="entry name" value="PTS_HPr_His_P_site"/>
</dbReference>
<dbReference type="SUPFAM" id="SSF47831">
    <property type="entry name" value="Enzyme I of the PEP:sugar phosphotransferase system HPr-binding (sub)domain"/>
    <property type="match status" value="1"/>
</dbReference>
<keyword evidence="13" id="KW-0762">Sugar transport</keyword>
<proteinExistence type="inferred from homology"/>
<organism evidence="23 24">
    <name type="scientific">Pseudonocardia nematodicida</name>
    <dbReference type="NCBI Taxonomy" id="1206997"/>
    <lineage>
        <taxon>Bacteria</taxon>
        <taxon>Bacillati</taxon>
        <taxon>Actinomycetota</taxon>
        <taxon>Actinomycetes</taxon>
        <taxon>Pseudonocardiales</taxon>
        <taxon>Pseudonocardiaceae</taxon>
        <taxon>Pseudonocardia</taxon>
    </lineage>
</organism>
<reference evidence="23 24" key="1">
    <citation type="submission" date="2024-03" db="EMBL/GenBank/DDBJ databases">
        <title>Draft genome sequence of Pseudonocardia nematodicida JCM 31783.</title>
        <authorList>
            <person name="Butdee W."/>
            <person name="Duangmal K."/>
        </authorList>
    </citation>
    <scope>NUCLEOTIDE SEQUENCE [LARGE SCALE GENOMIC DNA]</scope>
    <source>
        <strain evidence="23 24">JCM 31783</strain>
    </source>
</reference>
<dbReference type="PANTHER" id="PTHR46244:SF6">
    <property type="entry name" value="PHOSPHOENOLPYRUVATE-PROTEIN PHOSPHOTRANSFERASE"/>
    <property type="match status" value="1"/>
</dbReference>
<keyword evidence="12" id="KW-0963">Cytoplasm</keyword>